<feature type="transmembrane region" description="Helical" evidence="7">
    <location>
        <begin position="297"/>
        <end position="317"/>
    </location>
</feature>
<evidence type="ECO:0000256" key="5">
    <source>
        <dbReference type="ARBA" id="ARBA00023157"/>
    </source>
</evidence>
<dbReference type="Pfam" id="PF22777">
    <property type="entry name" value="VKGC_lumenal_dom"/>
    <property type="match status" value="1"/>
</dbReference>
<feature type="transmembrane region" description="Helical" evidence="7">
    <location>
        <begin position="145"/>
        <end position="164"/>
    </location>
</feature>
<name>A0A937KGB4_9BACT</name>
<keyword evidence="3 7" id="KW-1133">Transmembrane helix</keyword>
<dbReference type="GO" id="GO:0012505">
    <property type="term" value="C:endomembrane system"/>
    <property type="evidence" value="ECO:0007669"/>
    <property type="project" value="UniProtKB-SubCell"/>
</dbReference>
<comment type="subcellular location">
    <subcellularLocation>
        <location evidence="1">Endomembrane system</location>
        <topology evidence="1">Multi-pass membrane protein</topology>
    </subcellularLocation>
</comment>
<evidence type="ECO:0000256" key="7">
    <source>
        <dbReference type="SAM" id="Phobius"/>
    </source>
</evidence>
<reference evidence="9" key="1">
    <citation type="submission" date="2021-01" db="EMBL/GenBank/DDBJ databases">
        <title>Fulvivirga kasyanovii gen. nov., sp nov., a novel member of the phylum Bacteroidetes isolated from seawater in a mussel farm.</title>
        <authorList>
            <person name="Zhao L.-H."/>
            <person name="Wang Z.-J."/>
        </authorList>
    </citation>
    <scope>NUCLEOTIDE SEQUENCE</scope>
    <source>
        <strain evidence="9">29W222</strain>
    </source>
</reference>
<dbReference type="Pfam" id="PF05090">
    <property type="entry name" value="HTTM"/>
    <property type="match status" value="1"/>
</dbReference>
<dbReference type="PANTHER" id="PTHR12639">
    <property type="entry name" value="VITAMIN K-DEPENDENT GAMMA-CARBOXYLASE"/>
    <property type="match status" value="1"/>
</dbReference>
<evidence type="ECO:0000256" key="4">
    <source>
        <dbReference type="ARBA" id="ARBA00023136"/>
    </source>
</evidence>
<comment type="caution">
    <text evidence="9">The sequence shown here is derived from an EMBL/GenBank/DDBJ whole genome shotgun (WGS) entry which is preliminary data.</text>
</comment>
<proteinExistence type="predicted"/>
<feature type="transmembrane region" description="Helical" evidence="7">
    <location>
        <begin position="107"/>
        <end position="124"/>
    </location>
</feature>
<keyword evidence="10" id="KW-1185">Reference proteome</keyword>
<accession>A0A937KGB4</accession>
<feature type="transmembrane region" description="Helical" evidence="7">
    <location>
        <begin position="64"/>
        <end position="87"/>
    </location>
</feature>
<gene>
    <name evidence="9" type="ORF">JMN32_23145</name>
</gene>
<feature type="transmembrane region" description="Helical" evidence="7">
    <location>
        <begin position="201"/>
        <end position="222"/>
    </location>
</feature>
<dbReference type="GO" id="GO:0019842">
    <property type="term" value="F:vitamin binding"/>
    <property type="evidence" value="ECO:0007669"/>
    <property type="project" value="TreeGrafter"/>
</dbReference>
<feature type="transmembrane region" description="Helical" evidence="7">
    <location>
        <begin position="229"/>
        <end position="262"/>
    </location>
</feature>
<evidence type="ECO:0000256" key="1">
    <source>
        <dbReference type="ARBA" id="ARBA00004127"/>
    </source>
</evidence>
<protein>
    <submittedName>
        <fullName evidence="9">HTTM domain-containing protein</fullName>
    </submittedName>
</protein>
<dbReference type="EMBL" id="JAEUGD010000066">
    <property type="protein sequence ID" value="MBL6449225.1"/>
    <property type="molecule type" value="Genomic_DNA"/>
</dbReference>
<keyword evidence="2 7" id="KW-0812">Transmembrane</keyword>
<evidence type="ECO:0000256" key="2">
    <source>
        <dbReference type="ARBA" id="ARBA00022692"/>
    </source>
</evidence>
<dbReference type="PANTHER" id="PTHR12639:SF7">
    <property type="entry name" value="HTTM DOMAIN-CONTAINING PROTEIN"/>
    <property type="match status" value="1"/>
</dbReference>
<evidence type="ECO:0000313" key="9">
    <source>
        <dbReference type="EMBL" id="MBL6449225.1"/>
    </source>
</evidence>
<organism evidence="9 10">
    <name type="scientific">Fulvivirga marina</name>
    <dbReference type="NCBI Taxonomy" id="2494733"/>
    <lineage>
        <taxon>Bacteria</taxon>
        <taxon>Pseudomonadati</taxon>
        <taxon>Bacteroidota</taxon>
        <taxon>Cytophagia</taxon>
        <taxon>Cytophagales</taxon>
        <taxon>Fulvivirgaceae</taxon>
        <taxon>Fulvivirga</taxon>
    </lineage>
</organism>
<sequence length="446" mass="52585">MKNIIYKPTSIAPLVVFRVLFGFIMFVSVMRFMLNGWVDSQYLMPRFFFSYYGFEWIKPLGEVGIYAMFIVMAITALCVMAGAFYRVSSSVFFLAFTYVELIDKTNYLNHYYFVSLVSLAMIFLPAHRHFSIDVWRKPSLNVSKVPYWCILVIQLQLALVYFYAGVAKLNYDWLVEALPLRMWLPPNAHVPVVGSLFEKVWVAYFFSWFGAIYDLTIPFFLFYKRTRSYAYVAVIAFHIITWLLFPIGMFPFIMILSTTIFFSPDFHQGLINKLRVVLQRMGIYRGSTPKEYDVTTASRWVVSFFTLFLIVQVLLPWRFTLYPGKLFWTEQGFRFSWRVMLMEKAGYVIFHVKDPETGRQWEAYAHDHLTPMQEKQMSTQPDMILQYAHFLEQEYIKQGINDPEIRAEAYVTLNGSGSRLFIDPEVDLTKEQDGFKHKKWILSYKN</sequence>
<evidence type="ECO:0000256" key="6">
    <source>
        <dbReference type="ARBA" id="ARBA00023239"/>
    </source>
</evidence>
<evidence type="ECO:0000256" key="3">
    <source>
        <dbReference type="ARBA" id="ARBA00022989"/>
    </source>
</evidence>
<dbReference type="InterPro" id="IPR053935">
    <property type="entry name" value="VKGC_lumenal_dom"/>
</dbReference>
<feature type="transmembrane region" description="Helical" evidence="7">
    <location>
        <begin position="12"/>
        <end position="34"/>
    </location>
</feature>
<dbReference type="AlphaFoldDB" id="A0A937KGB4"/>
<dbReference type="SMART" id="SM00752">
    <property type="entry name" value="HTTM"/>
    <property type="match status" value="1"/>
</dbReference>
<dbReference type="Proteomes" id="UP000614216">
    <property type="component" value="Unassembled WGS sequence"/>
</dbReference>
<evidence type="ECO:0000313" key="10">
    <source>
        <dbReference type="Proteomes" id="UP000614216"/>
    </source>
</evidence>
<keyword evidence="6" id="KW-0456">Lyase</keyword>
<dbReference type="InterPro" id="IPR011020">
    <property type="entry name" value="HTTM-like"/>
</dbReference>
<keyword evidence="4 7" id="KW-0472">Membrane</keyword>
<dbReference type="InterPro" id="IPR053934">
    <property type="entry name" value="HTTM_dom"/>
</dbReference>
<dbReference type="InterPro" id="IPR007782">
    <property type="entry name" value="VKG_COase"/>
</dbReference>
<evidence type="ECO:0000259" key="8">
    <source>
        <dbReference type="SMART" id="SM00752"/>
    </source>
</evidence>
<keyword evidence="5" id="KW-1015">Disulfide bond</keyword>
<dbReference type="RefSeq" id="WP_202858759.1">
    <property type="nucleotide sequence ID" value="NZ_JAEUGD010000066.1"/>
</dbReference>
<feature type="domain" description="HTTM-like" evidence="8">
    <location>
        <begin position="6"/>
        <end position="266"/>
    </location>
</feature>
<dbReference type="GO" id="GO:0008488">
    <property type="term" value="F:gamma-glutamyl carboxylase activity"/>
    <property type="evidence" value="ECO:0007669"/>
    <property type="project" value="InterPro"/>
</dbReference>